<proteinExistence type="inferred from homology"/>
<name>A0A3S3SV87_9GAMM</name>
<dbReference type="Pfam" id="PF09335">
    <property type="entry name" value="VTT_dom"/>
    <property type="match status" value="1"/>
</dbReference>
<keyword evidence="3 7" id="KW-1003">Cell membrane</keyword>
<dbReference type="InterPro" id="IPR032816">
    <property type="entry name" value="VTT_dom"/>
</dbReference>
<feature type="transmembrane region" description="Helical" evidence="7">
    <location>
        <begin position="99"/>
        <end position="122"/>
    </location>
</feature>
<evidence type="ECO:0000256" key="1">
    <source>
        <dbReference type="ARBA" id="ARBA00004651"/>
    </source>
</evidence>
<keyword evidence="5 7" id="KW-1133">Transmembrane helix</keyword>
<evidence type="ECO:0000256" key="5">
    <source>
        <dbReference type="ARBA" id="ARBA00022989"/>
    </source>
</evidence>
<keyword evidence="6 7" id="KW-0472">Membrane</keyword>
<dbReference type="GO" id="GO:0005886">
    <property type="term" value="C:plasma membrane"/>
    <property type="evidence" value="ECO:0007669"/>
    <property type="project" value="UniProtKB-SubCell"/>
</dbReference>
<feature type="transmembrane region" description="Helical" evidence="7">
    <location>
        <begin position="43"/>
        <end position="63"/>
    </location>
</feature>
<keyword evidence="10" id="KW-1185">Reference proteome</keyword>
<comment type="caution">
    <text evidence="7">Lacks conserved residue(s) required for the propagation of feature annotation.</text>
</comment>
<evidence type="ECO:0000313" key="10">
    <source>
        <dbReference type="Proteomes" id="UP000287563"/>
    </source>
</evidence>
<evidence type="ECO:0000259" key="8">
    <source>
        <dbReference type="Pfam" id="PF09335"/>
    </source>
</evidence>
<reference evidence="9 10" key="1">
    <citation type="submission" date="2018-11" db="EMBL/GenBank/DDBJ databases">
        <title>Photobacterium sp. BEI247 sp. nov., a marine bacterium isolated from Yongle Blue Hole in the South China Sea.</title>
        <authorList>
            <person name="Wang X."/>
        </authorList>
    </citation>
    <scope>NUCLEOTIDE SEQUENCE [LARGE SCALE GENOMIC DNA]</scope>
    <source>
        <strain evidence="10">BEI247</strain>
    </source>
</reference>
<dbReference type="OrthoDB" id="948134at2"/>
<dbReference type="EMBL" id="RJLM01000025">
    <property type="protein sequence ID" value="RWX52819.1"/>
    <property type="molecule type" value="Genomic_DNA"/>
</dbReference>
<comment type="similarity">
    <text evidence="2 7">Belongs to the DedA family.</text>
</comment>
<dbReference type="InterPro" id="IPR032818">
    <property type="entry name" value="DedA-like"/>
</dbReference>
<dbReference type="PANTHER" id="PTHR30353:SF15">
    <property type="entry name" value="INNER MEMBRANE PROTEIN YABI"/>
    <property type="match status" value="1"/>
</dbReference>
<feature type="domain" description="VTT" evidence="8">
    <location>
        <begin position="25"/>
        <end position="147"/>
    </location>
</feature>
<sequence length="182" mass="20041">MLNASWWWFFGGSFLDALIGPNLFFPGEPFLLAAGYLLSNGPVYGVVSVLIGGFIGDQLSYFIGRRYGVNGRRWLSQRIPKTRRAIARARLVLRKRGPLVVAIARLLGPVAWIMPFIAGSYALPWVTFTVFSLIGLFIGVGQFVLAGFLLAQGIELLPDMATVTLFLKEHSLFVIAFSTEVA</sequence>
<protein>
    <submittedName>
        <fullName evidence="9">DedA family protein</fullName>
    </submittedName>
</protein>
<accession>A0A3S3SV87</accession>
<keyword evidence="4 7" id="KW-0812">Transmembrane</keyword>
<evidence type="ECO:0000256" key="4">
    <source>
        <dbReference type="ARBA" id="ARBA00022692"/>
    </source>
</evidence>
<evidence type="ECO:0000256" key="3">
    <source>
        <dbReference type="ARBA" id="ARBA00022475"/>
    </source>
</evidence>
<dbReference type="PANTHER" id="PTHR30353">
    <property type="entry name" value="INNER MEMBRANE PROTEIN DEDA-RELATED"/>
    <property type="match status" value="1"/>
</dbReference>
<gene>
    <name evidence="9" type="ORF">EDI28_25100</name>
</gene>
<feature type="transmembrane region" description="Helical" evidence="7">
    <location>
        <begin position="128"/>
        <end position="151"/>
    </location>
</feature>
<comment type="caution">
    <text evidence="9">The sequence shown here is derived from an EMBL/GenBank/DDBJ whole genome shotgun (WGS) entry which is preliminary data.</text>
</comment>
<organism evidence="9 10">
    <name type="scientific">Photobacterium chitinilyticum</name>
    <dbReference type="NCBI Taxonomy" id="2485123"/>
    <lineage>
        <taxon>Bacteria</taxon>
        <taxon>Pseudomonadati</taxon>
        <taxon>Pseudomonadota</taxon>
        <taxon>Gammaproteobacteria</taxon>
        <taxon>Vibrionales</taxon>
        <taxon>Vibrionaceae</taxon>
        <taxon>Photobacterium</taxon>
    </lineage>
</organism>
<comment type="subcellular location">
    <subcellularLocation>
        <location evidence="1 7">Cell membrane</location>
        <topology evidence="1 7">Multi-pass membrane protein</topology>
    </subcellularLocation>
</comment>
<dbReference type="Proteomes" id="UP000287563">
    <property type="component" value="Unassembled WGS sequence"/>
</dbReference>
<evidence type="ECO:0000313" key="9">
    <source>
        <dbReference type="EMBL" id="RWX52819.1"/>
    </source>
</evidence>
<dbReference type="RefSeq" id="WP_128786565.1">
    <property type="nucleotide sequence ID" value="NZ_RJLM01000025.1"/>
</dbReference>
<dbReference type="AlphaFoldDB" id="A0A3S3SV87"/>
<evidence type="ECO:0000256" key="6">
    <source>
        <dbReference type="ARBA" id="ARBA00023136"/>
    </source>
</evidence>
<evidence type="ECO:0000256" key="2">
    <source>
        <dbReference type="ARBA" id="ARBA00010792"/>
    </source>
</evidence>
<evidence type="ECO:0000256" key="7">
    <source>
        <dbReference type="RuleBase" id="RU367016"/>
    </source>
</evidence>